<proteinExistence type="predicted"/>
<dbReference type="STRING" id="558155.SAMN04487911_103119"/>
<feature type="domain" description="DJ-1/PfpI" evidence="2">
    <location>
        <begin position="44"/>
        <end position="211"/>
    </location>
</feature>
<evidence type="ECO:0000256" key="1">
    <source>
        <dbReference type="SAM" id="SignalP"/>
    </source>
</evidence>
<feature type="signal peptide" evidence="1">
    <location>
        <begin position="1"/>
        <end position="25"/>
    </location>
</feature>
<dbReference type="InterPro" id="IPR052158">
    <property type="entry name" value="INH-QAR"/>
</dbReference>
<dbReference type="EMBL" id="FQYX01000003">
    <property type="protein sequence ID" value="SHI57278.1"/>
    <property type="molecule type" value="Genomic_DNA"/>
</dbReference>
<evidence type="ECO:0000313" key="4">
    <source>
        <dbReference type="Proteomes" id="UP000184231"/>
    </source>
</evidence>
<sequence length="241" mass="26587">MNHMKKKTSYLLILLIGLFSSVARGQKDIPETHIEFVKDKKINVAFLIYDQVEALDLNGPIDVFAKANLLDPRYNLYTVAQTDDKVTSEGGVMGLMPTYDFKKAPKADILVVPGAHPDIVAKLCEENQELLDWVRQQDATSKITMSVCVGGIILSKAGLLNGKKATTHFMTIEALRSNSEVNVVDNVRFVQDGKIITTAGITSGIDGTLHLIDLINGKKVGDKIAEILYYNRNLDMGFMKS</sequence>
<dbReference type="PANTHER" id="PTHR43130">
    <property type="entry name" value="ARAC-FAMILY TRANSCRIPTIONAL REGULATOR"/>
    <property type="match status" value="1"/>
</dbReference>
<dbReference type="Pfam" id="PF01965">
    <property type="entry name" value="DJ-1_PfpI"/>
    <property type="match status" value="1"/>
</dbReference>
<dbReference type="AlphaFoldDB" id="A0A1M6C942"/>
<dbReference type="OrthoDB" id="6382410at2"/>
<accession>A0A1M6C942</accession>
<dbReference type="InterPro" id="IPR029062">
    <property type="entry name" value="Class_I_gatase-like"/>
</dbReference>
<organism evidence="3 4">
    <name type="scientific">Arenibacter nanhaiticus</name>
    <dbReference type="NCBI Taxonomy" id="558155"/>
    <lineage>
        <taxon>Bacteria</taxon>
        <taxon>Pseudomonadati</taxon>
        <taxon>Bacteroidota</taxon>
        <taxon>Flavobacteriia</taxon>
        <taxon>Flavobacteriales</taxon>
        <taxon>Flavobacteriaceae</taxon>
        <taxon>Arenibacter</taxon>
    </lineage>
</organism>
<feature type="chain" id="PRO_5012725755" evidence="1">
    <location>
        <begin position="26"/>
        <end position="241"/>
    </location>
</feature>
<keyword evidence="1" id="KW-0732">Signal</keyword>
<name>A0A1M6C942_9FLAO</name>
<dbReference type="PANTHER" id="PTHR43130:SF14">
    <property type="entry name" value="DJ-1_PFPI DOMAIN-CONTAINING PROTEIN"/>
    <property type="match status" value="1"/>
</dbReference>
<dbReference type="SUPFAM" id="SSF52317">
    <property type="entry name" value="Class I glutamine amidotransferase-like"/>
    <property type="match status" value="1"/>
</dbReference>
<dbReference type="CDD" id="cd03139">
    <property type="entry name" value="GATase1_PfpI_2"/>
    <property type="match status" value="1"/>
</dbReference>
<gene>
    <name evidence="3" type="ORF">SAMN04487911_103119</name>
</gene>
<dbReference type="InterPro" id="IPR002818">
    <property type="entry name" value="DJ-1/PfpI"/>
</dbReference>
<keyword evidence="4" id="KW-1185">Reference proteome</keyword>
<dbReference type="GO" id="GO:0006355">
    <property type="term" value="P:regulation of DNA-templated transcription"/>
    <property type="evidence" value="ECO:0007669"/>
    <property type="project" value="TreeGrafter"/>
</dbReference>
<dbReference type="Gene3D" id="3.40.50.880">
    <property type="match status" value="1"/>
</dbReference>
<evidence type="ECO:0000313" key="3">
    <source>
        <dbReference type="EMBL" id="SHI57278.1"/>
    </source>
</evidence>
<dbReference type="Proteomes" id="UP000184231">
    <property type="component" value="Unassembled WGS sequence"/>
</dbReference>
<protein>
    <submittedName>
        <fullName evidence="3">DJ-1/PfpI family protein</fullName>
    </submittedName>
</protein>
<reference evidence="3 4" key="1">
    <citation type="submission" date="2016-11" db="EMBL/GenBank/DDBJ databases">
        <authorList>
            <person name="Jaros S."/>
            <person name="Januszkiewicz K."/>
            <person name="Wedrychowicz H."/>
        </authorList>
    </citation>
    <scope>NUCLEOTIDE SEQUENCE [LARGE SCALE GENOMIC DNA]</scope>
    <source>
        <strain evidence="3 4">CGMCC 1.8863</strain>
    </source>
</reference>
<evidence type="ECO:0000259" key="2">
    <source>
        <dbReference type="Pfam" id="PF01965"/>
    </source>
</evidence>